<reference evidence="1 2" key="1">
    <citation type="submission" date="2021-12" db="EMBL/GenBank/DDBJ databases">
        <title>Mucilaginibacter roseus genome.</title>
        <authorList>
            <person name="Ferreira J.R."/>
            <person name="Newman J.D."/>
        </authorList>
    </citation>
    <scope>NUCLEOTIDE SEQUENCE [LARGE SCALE GENOMIC DNA]</scope>
    <source>
        <strain evidence="1 2">LMG 28454</strain>
    </source>
</reference>
<protein>
    <recommendedName>
        <fullName evidence="3">Lipocalin-like domain-containing protein</fullName>
    </recommendedName>
</protein>
<evidence type="ECO:0000313" key="2">
    <source>
        <dbReference type="Proteomes" id="UP001199919"/>
    </source>
</evidence>
<name>A0ABS8TWB9_9SPHI</name>
<comment type="caution">
    <text evidence="1">The sequence shown here is derived from an EMBL/GenBank/DDBJ whole genome shotgun (WGS) entry which is preliminary data.</text>
</comment>
<sequence length="127" mass="14576">MGFQAADIKDKVEVVGTYRLTDHSKKIMQYEGDYVDIPESYLIIYRNGTYKLNNAPDWIMDDWGKSNKSYIDHTEKWSISFDDNGHCIFELNDISAGDILQKKDGKLNVLLTVGVPDNCQGMVYEEQ</sequence>
<dbReference type="Proteomes" id="UP001199919">
    <property type="component" value="Unassembled WGS sequence"/>
</dbReference>
<proteinExistence type="predicted"/>
<evidence type="ECO:0000313" key="1">
    <source>
        <dbReference type="EMBL" id="MCD8739183.1"/>
    </source>
</evidence>
<dbReference type="EMBL" id="JAJPWV010000001">
    <property type="protein sequence ID" value="MCD8739183.1"/>
    <property type="molecule type" value="Genomic_DNA"/>
</dbReference>
<keyword evidence="2" id="KW-1185">Reference proteome</keyword>
<organism evidence="1 2">
    <name type="scientific">Mucilaginibacter roseus</name>
    <dbReference type="NCBI Taxonomy" id="1528868"/>
    <lineage>
        <taxon>Bacteria</taxon>
        <taxon>Pseudomonadati</taxon>
        <taxon>Bacteroidota</taxon>
        <taxon>Sphingobacteriia</taxon>
        <taxon>Sphingobacteriales</taxon>
        <taxon>Sphingobacteriaceae</taxon>
        <taxon>Mucilaginibacter</taxon>
    </lineage>
</organism>
<evidence type="ECO:0008006" key="3">
    <source>
        <dbReference type="Google" id="ProtNLM"/>
    </source>
</evidence>
<gene>
    <name evidence="1" type="ORF">LT679_01100</name>
</gene>
<dbReference type="RefSeq" id="WP_232175055.1">
    <property type="nucleotide sequence ID" value="NZ_JAJPWV010000001.1"/>
</dbReference>
<accession>A0ABS8TWB9</accession>